<dbReference type="OrthoDB" id="430826at2759"/>
<dbReference type="WBParaSite" id="GPUH_0000649601-mRNA-1">
    <property type="protein sequence ID" value="GPUH_0000649601-mRNA-1"/>
    <property type="gene ID" value="GPUH_0000649601"/>
</dbReference>
<evidence type="ECO:0000313" key="4">
    <source>
        <dbReference type="WBParaSite" id="GPUH_0000649601-mRNA-1"/>
    </source>
</evidence>
<dbReference type="EMBL" id="UYRT01015323">
    <property type="protein sequence ID" value="VDK54927.1"/>
    <property type="molecule type" value="Genomic_DNA"/>
</dbReference>
<evidence type="ECO:0000313" key="3">
    <source>
        <dbReference type="Proteomes" id="UP000271098"/>
    </source>
</evidence>
<proteinExistence type="predicted"/>
<sequence length="142" mass="15887">MPYFELILRMTALLGEATSKEIADMMAQLNATEKLLNQTRKLAAEQLAEAERAYKTAAESLTTVEGLRLPDIDPQQIEEEAKRVAEDAKTTAENAQEQAAANRELIDKATRVLAEARYELQRMQDQQKVVQIYLIFLASCAG</sequence>
<name>A0A183DCP6_9BILA</name>
<organism evidence="4">
    <name type="scientific">Gongylonema pulchrum</name>
    <dbReference type="NCBI Taxonomy" id="637853"/>
    <lineage>
        <taxon>Eukaryota</taxon>
        <taxon>Metazoa</taxon>
        <taxon>Ecdysozoa</taxon>
        <taxon>Nematoda</taxon>
        <taxon>Chromadorea</taxon>
        <taxon>Rhabditida</taxon>
        <taxon>Spirurina</taxon>
        <taxon>Spiruromorpha</taxon>
        <taxon>Spiruroidea</taxon>
        <taxon>Gongylonematidae</taxon>
        <taxon>Gongylonema</taxon>
    </lineage>
</organism>
<accession>A0A183DCP6</accession>
<evidence type="ECO:0000313" key="2">
    <source>
        <dbReference type="EMBL" id="VDK54927.1"/>
    </source>
</evidence>
<keyword evidence="3" id="KW-1185">Reference proteome</keyword>
<evidence type="ECO:0000256" key="1">
    <source>
        <dbReference type="SAM" id="Coils"/>
    </source>
</evidence>
<keyword evidence="1" id="KW-0175">Coiled coil</keyword>
<protein>
    <submittedName>
        <fullName evidence="4">ATP synthase F0 subunit B</fullName>
    </submittedName>
</protein>
<feature type="coiled-coil region" evidence="1">
    <location>
        <begin position="22"/>
        <end position="126"/>
    </location>
</feature>
<reference evidence="2 3" key="2">
    <citation type="submission" date="2018-11" db="EMBL/GenBank/DDBJ databases">
        <authorList>
            <consortium name="Pathogen Informatics"/>
        </authorList>
    </citation>
    <scope>NUCLEOTIDE SEQUENCE [LARGE SCALE GENOMIC DNA]</scope>
</reference>
<gene>
    <name evidence="2" type="ORF">GPUH_LOCUS6489</name>
</gene>
<dbReference type="AlphaFoldDB" id="A0A183DCP6"/>
<dbReference type="Proteomes" id="UP000271098">
    <property type="component" value="Unassembled WGS sequence"/>
</dbReference>
<reference evidence="4" key="1">
    <citation type="submission" date="2016-06" db="UniProtKB">
        <authorList>
            <consortium name="WormBaseParasite"/>
        </authorList>
    </citation>
    <scope>IDENTIFICATION</scope>
</reference>